<dbReference type="Gene3D" id="3.30.70.360">
    <property type="match status" value="1"/>
</dbReference>
<dbReference type="SUPFAM" id="SSF53187">
    <property type="entry name" value="Zn-dependent exopeptidases"/>
    <property type="match status" value="1"/>
</dbReference>
<dbReference type="NCBIfam" id="TIGR01891">
    <property type="entry name" value="amidohydrolases"/>
    <property type="match status" value="1"/>
</dbReference>
<proteinExistence type="predicted"/>
<dbReference type="PIRSF" id="PIRSF005962">
    <property type="entry name" value="Pept_M20D_amidohydro"/>
    <property type="match status" value="1"/>
</dbReference>
<dbReference type="PANTHER" id="PTHR11014">
    <property type="entry name" value="PEPTIDASE M20 FAMILY MEMBER"/>
    <property type="match status" value="1"/>
</dbReference>
<accession>A0ABX7AQ34</accession>
<organism evidence="2 3">
    <name type="scientific">Lysinibacillus agricola</name>
    <dbReference type="NCBI Taxonomy" id="2590012"/>
    <lineage>
        <taxon>Bacteria</taxon>
        <taxon>Bacillati</taxon>
        <taxon>Bacillota</taxon>
        <taxon>Bacilli</taxon>
        <taxon>Bacillales</taxon>
        <taxon>Bacillaceae</taxon>
        <taxon>Lysinibacillus</taxon>
    </lineage>
</organism>
<dbReference type="Gene3D" id="3.40.630.10">
    <property type="entry name" value="Zn peptidases"/>
    <property type="match status" value="1"/>
</dbReference>
<feature type="domain" description="Peptidase M20 dimerisation" evidence="1">
    <location>
        <begin position="186"/>
        <end position="280"/>
    </location>
</feature>
<dbReference type="RefSeq" id="WP_053595280.1">
    <property type="nucleotide sequence ID" value="NZ_CP067341.1"/>
</dbReference>
<dbReference type="InterPro" id="IPR011650">
    <property type="entry name" value="Peptidase_M20_dimer"/>
</dbReference>
<dbReference type="PANTHER" id="PTHR11014:SF63">
    <property type="entry name" value="METALLOPEPTIDASE, PUTATIVE (AFU_ORTHOLOGUE AFUA_6G09600)-RELATED"/>
    <property type="match status" value="1"/>
</dbReference>
<sequence>MSTTLNITKEIEKMVPQVQQWRRYLHENPELSYKEYATSDYVYSQLMSFGNLEVTRPTKTSVLAILKGDLPGKCLALRADMDALPIQEETNLPFASKVPNVMHACGHDGHTSMLLGAAKILSELKHVLQGEIRFIFQHAEEVFPGGAKEMVAAGVIEGVDQIVGLHLFSMLPTGKIGICSGPITANSDTFDLEIVGKGGHSSQPQDSINPILIGSQITNLLHQIVPQKVDAKERAVIAVTEFSAGSAKNIIPERSFLGGSVRTFSQDVRELIAKQIEIQVKNFTAVHGADYKFEYNYGYSSVVNDEQMTSLIENIVRENLGPEYLLHIEPIMGGEDFSAFLTQVPGVFIGIGAAFEDESLNYPHHHPKFAIDEDSLAVGLKVLVHTALTMNSKGGE</sequence>
<dbReference type="InterPro" id="IPR017439">
    <property type="entry name" value="Amidohydrolase"/>
</dbReference>
<dbReference type="SUPFAM" id="SSF55031">
    <property type="entry name" value="Bacterial exopeptidase dimerisation domain"/>
    <property type="match status" value="1"/>
</dbReference>
<evidence type="ECO:0000259" key="1">
    <source>
        <dbReference type="Pfam" id="PF07687"/>
    </source>
</evidence>
<dbReference type="InterPro" id="IPR036264">
    <property type="entry name" value="Bact_exopeptidase_dim_dom"/>
</dbReference>
<protein>
    <submittedName>
        <fullName evidence="2">Amidohydrolase</fullName>
    </submittedName>
</protein>
<dbReference type="Proteomes" id="UP000596049">
    <property type="component" value="Chromosome"/>
</dbReference>
<evidence type="ECO:0000313" key="2">
    <source>
        <dbReference type="EMBL" id="QQP11387.1"/>
    </source>
</evidence>
<gene>
    <name evidence="2" type="ORF">FJQ98_19545</name>
</gene>
<keyword evidence="3" id="KW-1185">Reference proteome</keyword>
<reference evidence="2 3" key="1">
    <citation type="submission" date="2020-01" db="EMBL/GenBank/DDBJ databases">
        <authorList>
            <person name="Liu G."/>
            <person name="Liu B."/>
        </authorList>
    </citation>
    <scope>NUCLEOTIDE SEQUENCE [LARGE SCALE GENOMIC DNA]</scope>
    <source>
        <strain evidence="2 3">FJAT-51161</strain>
    </source>
</reference>
<evidence type="ECO:0000313" key="3">
    <source>
        <dbReference type="Proteomes" id="UP000596049"/>
    </source>
</evidence>
<dbReference type="InterPro" id="IPR002933">
    <property type="entry name" value="Peptidase_M20"/>
</dbReference>
<name>A0ABX7AQ34_9BACI</name>
<dbReference type="EMBL" id="CP067341">
    <property type="protein sequence ID" value="QQP11387.1"/>
    <property type="molecule type" value="Genomic_DNA"/>
</dbReference>
<dbReference type="Pfam" id="PF01546">
    <property type="entry name" value="Peptidase_M20"/>
    <property type="match status" value="1"/>
</dbReference>
<dbReference type="Pfam" id="PF07687">
    <property type="entry name" value="M20_dimer"/>
    <property type="match status" value="1"/>
</dbReference>